<keyword evidence="3" id="KW-1185">Reference proteome</keyword>
<sequence length="95" mass="10852">MQQTRLVQVSIVLVLAVSLFPPLSIARPPGRVEYEQQKLTGGEATESEEVPAVDYFEDFFPVLHNSTKLHENYHLEKKKYLTSVLGYPAKMRKMS</sequence>
<accession>A0A8R1DTI2</accession>
<evidence type="ECO:0000313" key="2">
    <source>
        <dbReference type="EnsemblMetazoa" id="CJA10375.1"/>
    </source>
</evidence>
<keyword evidence="1" id="KW-0732">Signal</keyword>
<reference evidence="3" key="1">
    <citation type="submission" date="2010-08" db="EMBL/GenBank/DDBJ databases">
        <authorList>
            <consortium name="Caenorhabditis japonica Sequencing Consortium"/>
            <person name="Wilson R.K."/>
        </authorList>
    </citation>
    <scope>NUCLEOTIDE SEQUENCE [LARGE SCALE GENOMIC DNA]</scope>
    <source>
        <strain evidence="3">DF5081</strain>
    </source>
</reference>
<feature type="chain" id="PRO_5035878117" evidence="1">
    <location>
        <begin position="27"/>
        <end position="95"/>
    </location>
</feature>
<dbReference type="EnsemblMetazoa" id="CJA10375.1">
    <property type="protein sequence ID" value="CJA10375.1"/>
    <property type="gene ID" value="WBGene00129579"/>
</dbReference>
<evidence type="ECO:0000313" key="3">
    <source>
        <dbReference type="Proteomes" id="UP000005237"/>
    </source>
</evidence>
<dbReference type="Proteomes" id="UP000005237">
    <property type="component" value="Unassembled WGS sequence"/>
</dbReference>
<name>A0A8R1DTI2_CAEJA</name>
<feature type="signal peptide" evidence="1">
    <location>
        <begin position="1"/>
        <end position="26"/>
    </location>
</feature>
<dbReference type="AlphaFoldDB" id="A0A8R1DTI2"/>
<reference evidence="2" key="2">
    <citation type="submission" date="2022-06" db="UniProtKB">
        <authorList>
            <consortium name="EnsemblMetazoa"/>
        </authorList>
    </citation>
    <scope>IDENTIFICATION</scope>
    <source>
        <strain evidence="2">DF5081</strain>
    </source>
</reference>
<proteinExistence type="predicted"/>
<protein>
    <submittedName>
        <fullName evidence="2">Uncharacterized protein</fullName>
    </submittedName>
</protein>
<organism evidence="2 3">
    <name type="scientific">Caenorhabditis japonica</name>
    <dbReference type="NCBI Taxonomy" id="281687"/>
    <lineage>
        <taxon>Eukaryota</taxon>
        <taxon>Metazoa</taxon>
        <taxon>Ecdysozoa</taxon>
        <taxon>Nematoda</taxon>
        <taxon>Chromadorea</taxon>
        <taxon>Rhabditida</taxon>
        <taxon>Rhabditina</taxon>
        <taxon>Rhabditomorpha</taxon>
        <taxon>Rhabditoidea</taxon>
        <taxon>Rhabditidae</taxon>
        <taxon>Peloderinae</taxon>
        <taxon>Caenorhabditis</taxon>
    </lineage>
</organism>
<evidence type="ECO:0000256" key="1">
    <source>
        <dbReference type="SAM" id="SignalP"/>
    </source>
</evidence>